<protein>
    <submittedName>
        <fullName evidence="1">Uncharacterized protein</fullName>
    </submittedName>
</protein>
<organism evidence="1 2">
    <name type="scientific">Gymnopus androsaceus JB14</name>
    <dbReference type="NCBI Taxonomy" id="1447944"/>
    <lineage>
        <taxon>Eukaryota</taxon>
        <taxon>Fungi</taxon>
        <taxon>Dikarya</taxon>
        <taxon>Basidiomycota</taxon>
        <taxon>Agaricomycotina</taxon>
        <taxon>Agaricomycetes</taxon>
        <taxon>Agaricomycetidae</taxon>
        <taxon>Agaricales</taxon>
        <taxon>Marasmiineae</taxon>
        <taxon>Omphalotaceae</taxon>
        <taxon>Gymnopus</taxon>
    </lineage>
</organism>
<evidence type="ECO:0000313" key="1">
    <source>
        <dbReference type="EMBL" id="KAE9390279.1"/>
    </source>
</evidence>
<accession>A0A6A4GWQ0</accession>
<keyword evidence="2" id="KW-1185">Reference proteome</keyword>
<dbReference type="AlphaFoldDB" id="A0A6A4GWQ0"/>
<dbReference type="OrthoDB" id="10552088at2759"/>
<sequence>MTNMFLNLPEMVSEELPFLQTSDSGYNAAFSATDPGINSDLFTVRTNQQEDFDLDTIFAELTANLSAFDMSMGEEQSTILGNSIPQSNVNGIDAGQKVRRWPGSYYTFEIVDGFKIMDIIRGGNGKRPQGQGKLVQFEAAFPGVGYKSYKKCEDSPLLCHYIGMGAKSQATWMKFEHTKKNHGSIF</sequence>
<evidence type="ECO:0000313" key="2">
    <source>
        <dbReference type="Proteomes" id="UP000799118"/>
    </source>
</evidence>
<dbReference type="EMBL" id="ML769663">
    <property type="protein sequence ID" value="KAE9390279.1"/>
    <property type="molecule type" value="Genomic_DNA"/>
</dbReference>
<proteinExistence type="predicted"/>
<dbReference type="Proteomes" id="UP000799118">
    <property type="component" value="Unassembled WGS sequence"/>
</dbReference>
<reference evidence="1" key="1">
    <citation type="journal article" date="2019" name="Environ. Microbiol.">
        <title>Fungal ecological strategies reflected in gene transcription - a case study of two litter decomposers.</title>
        <authorList>
            <person name="Barbi F."/>
            <person name="Kohler A."/>
            <person name="Barry K."/>
            <person name="Baskaran P."/>
            <person name="Daum C."/>
            <person name="Fauchery L."/>
            <person name="Ihrmark K."/>
            <person name="Kuo A."/>
            <person name="LaButti K."/>
            <person name="Lipzen A."/>
            <person name="Morin E."/>
            <person name="Grigoriev I.V."/>
            <person name="Henrissat B."/>
            <person name="Lindahl B."/>
            <person name="Martin F."/>
        </authorList>
    </citation>
    <scope>NUCLEOTIDE SEQUENCE</scope>
    <source>
        <strain evidence="1">JB14</strain>
    </source>
</reference>
<gene>
    <name evidence="1" type="ORF">BT96DRAFT_980359</name>
</gene>
<name>A0A6A4GWQ0_9AGAR</name>